<keyword evidence="1" id="KW-0472">Membrane</keyword>
<protein>
    <submittedName>
        <fullName evidence="2">Uncharacterized membrane protein YbhN (UPF0104 family)</fullName>
    </submittedName>
</protein>
<keyword evidence="3" id="KW-1185">Reference proteome</keyword>
<gene>
    <name evidence="2" type="ORF">Ga0609869_001709</name>
</gene>
<feature type="transmembrane region" description="Helical" evidence="1">
    <location>
        <begin position="195"/>
        <end position="216"/>
    </location>
</feature>
<feature type="transmembrane region" description="Helical" evidence="1">
    <location>
        <begin position="259"/>
        <end position="280"/>
    </location>
</feature>
<proteinExistence type="predicted"/>
<accession>A0ABV3XSQ0</accession>
<comment type="caution">
    <text evidence="2">The sequence shown here is derived from an EMBL/GenBank/DDBJ whole genome shotgun (WGS) entry which is preliminary data.</text>
</comment>
<dbReference type="EMBL" id="JBEHHI010000001">
    <property type="protein sequence ID" value="MEX5728356.1"/>
    <property type="molecule type" value="Genomic_DNA"/>
</dbReference>
<keyword evidence="1" id="KW-1133">Transmembrane helix</keyword>
<evidence type="ECO:0000313" key="3">
    <source>
        <dbReference type="Proteomes" id="UP001560019"/>
    </source>
</evidence>
<keyword evidence="1" id="KW-0812">Transmembrane</keyword>
<feature type="transmembrane region" description="Helical" evidence="1">
    <location>
        <begin position="228"/>
        <end position="247"/>
    </location>
</feature>
<organism evidence="2 3">
    <name type="scientific">Rhodovulum iodosum</name>
    <dbReference type="NCBI Taxonomy" id="68291"/>
    <lineage>
        <taxon>Bacteria</taxon>
        <taxon>Pseudomonadati</taxon>
        <taxon>Pseudomonadota</taxon>
        <taxon>Alphaproteobacteria</taxon>
        <taxon>Rhodobacterales</taxon>
        <taxon>Paracoccaceae</taxon>
        <taxon>Rhodovulum</taxon>
    </lineage>
</organism>
<evidence type="ECO:0000313" key="2">
    <source>
        <dbReference type="EMBL" id="MEX5728356.1"/>
    </source>
</evidence>
<dbReference type="RefSeq" id="WP_170168883.1">
    <property type="nucleotide sequence ID" value="NZ_JBEHHI010000001.1"/>
</dbReference>
<dbReference type="Proteomes" id="UP001560019">
    <property type="component" value="Unassembled WGS sequence"/>
</dbReference>
<reference evidence="2 3" key="1">
    <citation type="submission" date="2024-06" db="EMBL/GenBank/DDBJ databases">
        <title>Genome of Rhodovulum iodosum, a marine photoferrotroph.</title>
        <authorList>
            <person name="Bianchini G."/>
            <person name="Nikeleit V."/>
            <person name="Kappler A."/>
            <person name="Bryce C."/>
            <person name="Sanchez-Baracaldo P."/>
        </authorList>
    </citation>
    <scope>NUCLEOTIDE SEQUENCE [LARGE SCALE GENOMIC DNA]</scope>
    <source>
        <strain evidence="2 3">UT/N1</strain>
    </source>
</reference>
<feature type="transmembrane region" description="Helical" evidence="1">
    <location>
        <begin position="146"/>
        <end position="168"/>
    </location>
</feature>
<sequence length="309" mass="32649">MAKPGPILKLIGLFLGLGLFGWIVADAFAKTQSVDWPPLPLAELAVASVLVLLAHGLHGVAWALGARKIAPQLGWTEGVAAYSVSFLGRYLPGKIWQVGGLSYLARGRGADPMQIAGYSLAFLIAFQVVGALLLLLSYLLQDYRWGWIPCVASAPVIGIALAAFYHVFSDQIFKRLPAALRARLRGALHQPFDALAMNLTLLAVVWLLLSSCGHLIVTGFAPDWNGTWGQSAAATLGGLIAGFLVLIAPSGAGVRESTIAIWLTAVGVDPVVAIAIVIALRVTMTLGELLWAAAGLLLFARTSPKPTEN</sequence>
<feature type="transmembrane region" description="Helical" evidence="1">
    <location>
        <begin position="115"/>
        <end position="140"/>
    </location>
</feature>
<evidence type="ECO:0000256" key="1">
    <source>
        <dbReference type="SAM" id="Phobius"/>
    </source>
</evidence>
<name>A0ABV3XSQ0_9RHOB</name>
<feature type="transmembrane region" description="Helical" evidence="1">
    <location>
        <begin position="45"/>
        <end position="64"/>
    </location>
</feature>